<protein>
    <recommendedName>
        <fullName evidence="10">Peptidase S8/S53 domain-containing protein</fullName>
    </recommendedName>
</protein>
<dbReference type="InterPro" id="IPR023828">
    <property type="entry name" value="Peptidase_S8_Ser-AS"/>
</dbReference>
<dbReference type="InterPro" id="IPR015500">
    <property type="entry name" value="Peptidase_S8_subtilisin-rel"/>
</dbReference>
<dbReference type="EMBL" id="BOQE01000001">
    <property type="protein sequence ID" value="GIM47512.1"/>
    <property type="molecule type" value="Genomic_DNA"/>
</dbReference>
<keyword evidence="5 7" id="KW-0378">Hydrolase</keyword>
<dbReference type="InterPro" id="IPR022398">
    <property type="entry name" value="Peptidase_S8_His-AS"/>
</dbReference>
<dbReference type="SUPFAM" id="SSF52743">
    <property type="entry name" value="Subtilisin-like"/>
    <property type="match status" value="1"/>
</dbReference>
<dbReference type="RefSeq" id="WP_282200480.1">
    <property type="nucleotide sequence ID" value="NZ_BOQE01000001.1"/>
</dbReference>
<dbReference type="InterPro" id="IPR050131">
    <property type="entry name" value="Peptidase_S8_subtilisin-like"/>
</dbReference>
<accession>A0AAV4LI68</accession>
<dbReference type="GO" id="GO:0004252">
    <property type="term" value="F:serine-type endopeptidase activity"/>
    <property type="evidence" value="ECO:0007669"/>
    <property type="project" value="UniProtKB-UniRule"/>
</dbReference>
<feature type="active site" description="Charge relay system" evidence="7">
    <location>
        <position position="557"/>
    </location>
</feature>
<dbReference type="PANTHER" id="PTHR43806">
    <property type="entry name" value="PEPTIDASE S8"/>
    <property type="match status" value="1"/>
</dbReference>
<evidence type="ECO:0000313" key="12">
    <source>
        <dbReference type="Proteomes" id="UP001057291"/>
    </source>
</evidence>
<dbReference type="PRINTS" id="PR00723">
    <property type="entry name" value="SUBTILISIN"/>
</dbReference>
<evidence type="ECO:0000256" key="5">
    <source>
        <dbReference type="ARBA" id="ARBA00022801"/>
    </source>
</evidence>
<keyword evidence="3" id="KW-0964">Secreted</keyword>
<name>A0AAV4LI68_9BACL</name>
<dbReference type="PROSITE" id="PS00137">
    <property type="entry name" value="SUBTILASE_HIS"/>
    <property type="match status" value="1"/>
</dbReference>
<evidence type="ECO:0000259" key="10">
    <source>
        <dbReference type="Pfam" id="PF00082"/>
    </source>
</evidence>
<dbReference type="InterPro" id="IPR036852">
    <property type="entry name" value="Peptidase_S8/S53_dom_sf"/>
</dbReference>
<keyword evidence="4 7" id="KW-0645">Protease</keyword>
<dbReference type="Gene3D" id="3.40.50.200">
    <property type="entry name" value="Peptidase S8/S53 domain"/>
    <property type="match status" value="1"/>
</dbReference>
<evidence type="ECO:0000313" key="11">
    <source>
        <dbReference type="EMBL" id="GIM47512.1"/>
    </source>
</evidence>
<evidence type="ECO:0000256" key="1">
    <source>
        <dbReference type="ARBA" id="ARBA00004613"/>
    </source>
</evidence>
<gene>
    <name evidence="11" type="ORF">DNHGIG_30610</name>
</gene>
<dbReference type="Pfam" id="PF00082">
    <property type="entry name" value="Peptidase_S8"/>
    <property type="match status" value="1"/>
</dbReference>
<evidence type="ECO:0000256" key="7">
    <source>
        <dbReference type="PROSITE-ProRule" id="PRU01240"/>
    </source>
</evidence>
<dbReference type="Proteomes" id="UP001057291">
    <property type="component" value="Unassembled WGS sequence"/>
</dbReference>
<evidence type="ECO:0000256" key="8">
    <source>
        <dbReference type="RuleBase" id="RU003355"/>
    </source>
</evidence>
<keyword evidence="6 7" id="KW-0720">Serine protease</keyword>
<dbReference type="PANTHER" id="PTHR43806:SF11">
    <property type="entry name" value="CEREVISIN-RELATED"/>
    <property type="match status" value="1"/>
</dbReference>
<feature type="region of interest" description="Disordered" evidence="9">
    <location>
        <begin position="27"/>
        <end position="49"/>
    </location>
</feature>
<feature type="active site" description="Charge relay system" evidence="7">
    <location>
        <position position="370"/>
    </location>
</feature>
<feature type="active site" description="Charge relay system" evidence="7">
    <location>
        <position position="403"/>
    </location>
</feature>
<keyword evidence="12" id="KW-1185">Reference proteome</keyword>
<feature type="domain" description="Peptidase S8/S53" evidence="10">
    <location>
        <begin position="364"/>
        <end position="605"/>
    </location>
</feature>
<sequence length="621" mass="68101">MRNRIWVAGALVSVLALTTLLTPRPITPDSKRPFITTNRTPGGPGAHEQKQRALTNQQIAAQDLARTTALCVRDCRHSLQTLANRLQHTTDPAMRIQLFRQAMKEHPQFLSVRLTHFSPPSVLAEGDTKNEKAAREAVEQVKQTQAFYLSDLYETQNVKGTPQLIMTMGVPIFIHSKIAGVLTADTSVEYIRDVTRKVDHEMGTRTILHNHDGSTVRMHEKAHASAIEDHPSRVQAAVDGSRWKVSSAPKDAKEMKPRLKHHEVVVRFARPLTSAEEQKIRTDIQGICVRKNTRNSCVFRSDTKTVDELVAYFKSHPSVQHVEPNILYHPNELPNDILYQRYQWNLPMIHTDSAWRETTGNPHVVIAVVDTGVDLNHPEFQGQLVPGYNIVDQNDNPQDDNGHGTHVAGIIAARTNNVEGIAGIDWHSKIMPVKTMGADGSGSVFDIADGIIWAVDHGAQVINLSLGEYEDSAYLHDAIRYAKDKNVVVVSAMGNDNTNKPSYPAAYPEVLAVCATDENGNRADFSNYGPNAGISAPGVSIASTYPDHRYAALSGTSMASPHIAGVAGLIRAINPNLSADQVVDILKRTATDIGAPGKDPYFGSGLVNVQSAIDTAKNFKP</sequence>
<evidence type="ECO:0000256" key="6">
    <source>
        <dbReference type="ARBA" id="ARBA00022825"/>
    </source>
</evidence>
<evidence type="ECO:0000256" key="3">
    <source>
        <dbReference type="ARBA" id="ARBA00022525"/>
    </source>
</evidence>
<dbReference type="AlphaFoldDB" id="A0AAV4LI68"/>
<dbReference type="GO" id="GO:0005576">
    <property type="term" value="C:extracellular region"/>
    <property type="evidence" value="ECO:0007669"/>
    <property type="project" value="UniProtKB-SubCell"/>
</dbReference>
<dbReference type="PROSITE" id="PS00138">
    <property type="entry name" value="SUBTILASE_SER"/>
    <property type="match status" value="1"/>
</dbReference>
<dbReference type="InterPro" id="IPR034084">
    <property type="entry name" value="Thermitase-like_dom"/>
</dbReference>
<comment type="similarity">
    <text evidence="2 7 8">Belongs to the peptidase S8 family.</text>
</comment>
<dbReference type="GO" id="GO:0006508">
    <property type="term" value="P:proteolysis"/>
    <property type="evidence" value="ECO:0007669"/>
    <property type="project" value="UniProtKB-KW"/>
</dbReference>
<reference evidence="11" key="1">
    <citation type="journal article" date="2023" name="Int. J. Syst. Evol. Microbiol.">
        <title>Collibacillus ludicampi gen. nov., sp. nov., a new soil bacterium of the family Alicyclobacillaceae.</title>
        <authorList>
            <person name="Jojima T."/>
            <person name="Ioku Y."/>
            <person name="Fukuta Y."/>
            <person name="Shirasaka N."/>
            <person name="Matsumura Y."/>
            <person name="Mori M."/>
        </authorList>
    </citation>
    <scope>NUCLEOTIDE SEQUENCE</scope>
    <source>
        <strain evidence="11">TP075</strain>
    </source>
</reference>
<proteinExistence type="inferred from homology"/>
<organism evidence="11 12">
    <name type="scientific">Collibacillus ludicampi</name>
    <dbReference type="NCBI Taxonomy" id="2771369"/>
    <lineage>
        <taxon>Bacteria</taxon>
        <taxon>Bacillati</taxon>
        <taxon>Bacillota</taxon>
        <taxon>Bacilli</taxon>
        <taxon>Bacillales</taxon>
        <taxon>Alicyclobacillaceae</taxon>
        <taxon>Collibacillus</taxon>
    </lineage>
</organism>
<dbReference type="InterPro" id="IPR000209">
    <property type="entry name" value="Peptidase_S8/S53_dom"/>
</dbReference>
<comment type="caution">
    <text evidence="11">The sequence shown here is derived from an EMBL/GenBank/DDBJ whole genome shotgun (WGS) entry which is preliminary data.</text>
</comment>
<dbReference type="InterPro" id="IPR023827">
    <property type="entry name" value="Peptidase_S8_Asp-AS"/>
</dbReference>
<evidence type="ECO:0000256" key="9">
    <source>
        <dbReference type="SAM" id="MobiDB-lite"/>
    </source>
</evidence>
<dbReference type="PROSITE" id="PS51892">
    <property type="entry name" value="SUBTILASE"/>
    <property type="match status" value="1"/>
</dbReference>
<dbReference type="PROSITE" id="PS00136">
    <property type="entry name" value="SUBTILASE_ASP"/>
    <property type="match status" value="1"/>
</dbReference>
<dbReference type="CDD" id="cd07484">
    <property type="entry name" value="Peptidases_S8_Thermitase_like"/>
    <property type="match status" value="1"/>
</dbReference>
<evidence type="ECO:0000256" key="2">
    <source>
        <dbReference type="ARBA" id="ARBA00011073"/>
    </source>
</evidence>
<evidence type="ECO:0000256" key="4">
    <source>
        <dbReference type="ARBA" id="ARBA00022670"/>
    </source>
</evidence>
<comment type="subcellular location">
    <subcellularLocation>
        <location evidence="1">Secreted</location>
    </subcellularLocation>
</comment>